<organism evidence="2 3">
    <name type="scientific">Gloeothece verrucosa (strain PCC 7822)</name>
    <name type="common">Cyanothece sp. (strain PCC 7822)</name>
    <dbReference type="NCBI Taxonomy" id="497965"/>
    <lineage>
        <taxon>Bacteria</taxon>
        <taxon>Bacillati</taxon>
        <taxon>Cyanobacteriota</taxon>
        <taxon>Cyanophyceae</taxon>
        <taxon>Oscillatoriophycideae</taxon>
        <taxon>Chroococcales</taxon>
        <taxon>Aphanothecaceae</taxon>
        <taxon>Gloeothece</taxon>
        <taxon>Gloeothece verrucosa</taxon>
    </lineage>
</organism>
<keyword evidence="2" id="KW-0614">Plasmid</keyword>
<protein>
    <submittedName>
        <fullName evidence="2">Uncharacterized protein</fullName>
    </submittedName>
</protein>
<keyword evidence="3" id="KW-1185">Reference proteome</keyword>
<name>E0UKK4_GLOV7</name>
<keyword evidence="1" id="KW-0472">Membrane</keyword>
<sequence>MLPYHLKYASNNLSLFFPLNFFFWILIIIAHNNHELQYLYDIVTVRSVTLYTRIRQLEKALIPYRLGQIGIVGDNTHVM</sequence>
<proteinExistence type="predicted"/>
<geneLocation type="plasmid" evidence="2 3">
    <name>Cy782201</name>
</geneLocation>
<evidence type="ECO:0000256" key="1">
    <source>
        <dbReference type="SAM" id="Phobius"/>
    </source>
</evidence>
<dbReference type="EMBL" id="CP002199">
    <property type="protein sequence ID" value="ADN17484.1"/>
    <property type="molecule type" value="Genomic_DNA"/>
</dbReference>
<dbReference type="AlphaFoldDB" id="E0UKK4"/>
<dbReference type="HOGENOM" id="CLU_2600207_0_0_3"/>
<keyword evidence="1" id="KW-1133">Transmembrane helix</keyword>
<reference evidence="3" key="1">
    <citation type="journal article" date="2011" name="MBio">
        <title>Novel metabolic attributes of the genus Cyanothece, comprising a group of unicellular nitrogen-fixing Cyanobacteria.</title>
        <authorList>
            <person name="Bandyopadhyay A."/>
            <person name="Elvitigala T."/>
            <person name="Welsh E."/>
            <person name="Stockel J."/>
            <person name="Liberton M."/>
            <person name="Min H."/>
            <person name="Sherman L.A."/>
            <person name="Pakrasi H.B."/>
        </authorList>
    </citation>
    <scope>NUCLEOTIDE SEQUENCE [LARGE SCALE GENOMIC DNA]</scope>
    <source>
        <strain evidence="3">PCC 7822</strain>
        <plasmid evidence="3">Cy782201</plasmid>
    </source>
</reference>
<gene>
    <name evidence="2" type="ordered locus">Cyan7822_5618</name>
</gene>
<keyword evidence="1" id="KW-0812">Transmembrane</keyword>
<accession>E0UKK4</accession>
<feature type="transmembrane region" description="Helical" evidence="1">
    <location>
        <begin position="12"/>
        <end position="30"/>
    </location>
</feature>
<evidence type="ECO:0000313" key="3">
    <source>
        <dbReference type="Proteomes" id="UP000008206"/>
    </source>
</evidence>
<dbReference type="KEGG" id="cyj:Cyan7822_5618"/>
<evidence type="ECO:0000313" key="2">
    <source>
        <dbReference type="EMBL" id="ADN17484.1"/>
    </source>
</evidence>
<dbReference type="Proteomes" id="UP000008206">
    <property type="component" value="Plasmid Cy782201"/>
</dbReference>